<dbReference type="InterPro" id="IPR041432">
    <property type="entry name" value="UBP13_Znf-UBP_var"/>
</dbReference>
<evidence type="ECO:0000256" key="1">
    <source>
        <dbReference type="ARBA" id="ARBA00000707"/>
    </source>
</evidence>
<keyword evidence="8 14" id="KW-0378">Hydrolase</keyword>
<evidence type="ECO:0000259" key="16">
    <source>
        <dbReference type="PROSITE" id="PS50235"/>
    </source>
</evidence>
<dbReference type="InterPro" id="IPR001394">
    <property type="entry name" value="Peptidase_C19_UCH"/>
</dbReference>
<dbReference type="PANTHER" id="PTHR21646:SF10">
    <property type="entry name" value="UBIQUITIN CARBOXYL-TERMINAL HYDROLASE 14"/>
    <property type="match status" value="1"/>
</dbReference>
<keyword evidence="5" id="KW-0677">Repeat</keyword>
<dbReference type="InterPro" id="IPR009060">
    <property type="entry name" value="UBA-like_sf"/>
</dbReference>
<dbReference type="FunFam" id="3.30.40.10:FF:000026">
    <property type="entry name" value="Ubiquitin carboxyl-terminal hydrolase"/>
    <property type="match status" value="1"/>
</dbReference>
<evidence type="ECO:0000256" key="5">
    <source>
        <dbReference type="ARBA" id="ARBA00022737"/>
    </source>
</evidence>
<dbReference type="CDD" id="cd14294">
    <property type="entry name" value="UBA1_UBP5_like"/>
    <property type="match status" value="1"/>
</dbReference>
<evidence type="ECO:0000256" key="13">
    <source>
        <dbReference type="PROSITE-ProRule" id="PRU00502"/>
    </source>
</evidence>
<evidence type="ECO:0000256" key="9">
    <source>
        <dbReference type="ARBA" id="ARBA00022807"/>
    </source>
</evidence>
<evidence type="ECO:0000256" key="4">
    <source>
        <dbReference type="ARBA" id="ARBA00022723"/>
    </source>
</evidence>
<dbReference type="PANTHER" id="PTHR21646">
    <property type="entry name" value="UBIQUITIN CARBOXYL-TERMINAL HYDROLASE"/>
    <property type="match status" value="1"/>
</dbReference>
<dbReference type="GO" id="GO:0016579">
    <property type="term" value="P:protein deubiquitination"/>
    <property type="evidence" value="ECO:0007669"/>
    <property type="project" value="InterPro"/>
</dbReference>
<dbReference type="GO" id="GO:0006508">
    <property type="term" value="P:proteolysis"/>
    <property type="evidence" value="ECO:0007669"/>
    <property type="project" value="UniProtKB-KW"/>
</dbReference>
<keyword evidence="3 14" id="KW-0645">Protease</keyword>
<sequence length="915" mass="100543">MAFENIDSYINIPTNDSNIYKDECAFSMAAPDDESGVYICLKIFIAVSPSLAKTYSNVSGNKIFLHYKILKVLKPKDTDVVETAAHPTKLAIGVPGGFELPHDRYTVEEHWSLVRLPEGDKLEVPCPSLDSGTPSLSHLKDLALSDKVKSCISKVQCTESAIMVSERAGAAAAWESENPCPISKYAEDLLQLDNGVKIPPKGHKCAKCDLTTNLWLNLSDGHIACGRRFWDGTGGNNHAIDHYNETKYPLAVKLGTITAKTAEVYSYAEDEMVTDPYLAQHLAHFGISIRLMEKTDKTMTELEIAANERLGEWLTLQESDKTLQPLCGPGLTGIVNLGNTCYINSVIQVLFAIPQFRWCYANAWQKITEEAMQNAGQLPVDNFSLQFAKLGNALCSGAYSWPPPPPTPSNESEPKLVPKNPGIRPRLFKHFLGKNNAEFASKRQQDVQEFLSFLFTMIESDATNRHSANFALDSHAPKRTASTPLEALRFVIEDRLQCGTTGKVRYTERQEYLLSLAIPLSAATNVAEVEAFEKRQKAAKKANLPFKETPVYLKISFDDCLNNWASTETISGFKSPATEPPFQETVAYRSSRLVNFPDFLCVQMLKFSVDANWMPCKLNVAIQLDSGSKHQGSEENADDNFRPSDNWLLDLSALKARGGLQPGEETMPDASQDTAAPAKVSADEAIVSQLMEMGFSRNACVRACMVTANAGVEAAMDWVMEHMDDPDFNDSPPTYMESSHSVSGATVTADLSAVATLMEMGLSQQQATRALIYCDNDLSRAVNLAFSEPHKWDIPSPNAEENFATNVPQVNASASTVPTSASSSANLSNGDCRYELIGMISHMGNSTSSGHYVCHIKRSALSKGVPGIAAACEPSPSEGPNEWVIFNDEKVARSECPPFQHAYLYLFRRVDAPRE</sequence>
<feature type="binding site" evidence="12">
    <location>
        <position position="208"/>
    </location>
    <ligand>
        <name>Zn(2+)</name>
        <dbReference type="ChEBI" id="CHEBI:29105"/>
    </ligand>
</feature>
<dbReference type="PROSITE" id="PS00972">
    <property type="entry name" value="USP_1"/>
    <property type="match status" value="1"/>
</dbReference>
<dbReference type="PROSITE" id="PS50235">
    <property type="entry name" value="USP_3"/>
    <property type="match status" value="1"/>
</dbReference>
<comment type="catalytic activity">
    <reaction evidence="1 14">
        <text>Thiol-dependent hydrolysis of ester, thioester, amide, peptide and isopeptide bonds formed by the C-terminal Gly of ubiquitin (a 76-residue protein attached to proteins as an intracellular targeting signal).</text>
        <dbReference type="EC" id="3.4.19.12"/>
    </reaction>
</comment>
<dbReference type="InterPro" id="IPR050185">
    <property type="entry name" value="Ub_carboxyl-term_hydrolase"/>
</dbReference>
<evidence type="ECO:0000313" key="18">
    <source>
        <dbReference type="EMBL" id="JAP62458.1"/>
    </source>
</evidence>
<dbReference type="InterPro" id="IPR038765">
    <property type="entry name" value="Papain-like_cys_pep_sf"/>
</dbReference>
<feature type="binding site" evidence="12">
    <location>
        <position position="238"/>
    </location>
    <ligand>
        <name>Zn(2+)</name>
        <dbReference type="ChEBI" id="CHEBI:29105"/>
    </ligand>
</feature>
<dbReference type="InterPro" id="IPR013083">
    <property type="entry name" value="Znf_RING/FYVE/PHD"/>
</dbReference>
<proteinExistence type="inferred from homology"/>
<dbReference type="SUPFAM" id="SSF46934">
    <property type="entry name" value="UBA-like"/>
    <property type="match status" value="1"/>
</dbReference>
<dbReference type="EMBL" id="GEEE01000767">
    <property type="protein sequence ID" value="JAP62458.1"/>
    <property type="molecule type" value="Transcribed_RNA"/>
</dbReference>
<dbReference type="PROSITE" id="PS50030">
    <property type="entry name" value="UBA"/>
    <property type="match status" value="2"/>
</dbReference>
<feature type="binding site" evidence="12">
    <location>
        <position position="225"/>
    </location>
    <ligand>
        <name>Zn(2+)</name>
        <dbReference type="ChEBI" id="CHEBI:29105"/>
    </ligand>
</feature>
<dbReference type="InterPro" id="IPR016652">
    <property type="entry name" value="Ubiquitinyl_hydrolase"/>
</dbReference>
<dbReference type="AlphaFoldDB" id="A0A0V0JB36"/>
<keyword evidence="4 12" id="KW-0479">Metal-binding</keyword>
<dbReference type="InterPro" id="IPR028889">
    <property type="entry name" value="USP"/>
</dbReference>
<dbReference type="Pfam" id="PF00443">
    <property type="entry name" value="UCH"/>
    <property type="match status" value="1"/>
</dbReference>
<dbReference type="InterPro" id="IPR018200">
    <property type="entry name" value="USP_CS"/>
</dbReference>
<evidence type="ECO:0000256" key="7">
    <source>
        <dbReference type="ARBA" id="ARBA00022786"/>
    </source>
</evidence>
<dbReference type="Gene3D" id="3.90.70.10">
    <property type="entry name" value="Cysteine proteinases"/>
    <property type="match status" value="2"/>
</dbReference>
<gene>
    <name evidence="18" type="primary">UBP5</name>
    <name evidence="18" type="ORF">TR139956</name>
</gene>
<accession>A0A0V0JB36</accession>
<evidence type="ECO:0000256" key="6">
    <source>
        <dbReference type="ARBA" id="ARBA00022771"/>
    </source>
</evidence>
<dbReference type="EC" id="3.4.19.12" evidence="14"/>
<dbReference type="InterPro" id="IPR015940">
    <property type="entry name" value="UBA"/>
</dbReference>
<evidence type="ECO:0000256" key="3">
    <source>
        <dbReference type="ARBA" id="ARBA00022670"/>
    </source>
</evidence>
<name>A0A0V0JB36_SCHSO</name>
<organism evidence="18">
    <name type="scientific">Schistocephalus solidus</name>
    <name type="common">Tapeworm</name>
    <dbReference type="NCBI Taxonomy" id="70667"/>
    <lineage>
        <taxon>Eukaryota</taxon>
        <taxon>Metazoa</taxon>
        <taxon>Spiralia</taxon>
        <taxon>Lophotrochozoa</taxon>
        <taxon>Platyhelminthes</taxon>
        <taxon>Cestoda</taxon>
        <taxon>Eucestoda</taxon>
        <taxon>Diphyllobothriidea</taxon>
        <taxon>Diphyllobothriidae</taxon>
        <taxon>Schistocephalus</taxon>
    </lineage>
</organism>
<keyword evidence="7 14" id="KW-0833">Ubl conjugation pathway</keyword>
<comment type="similarity">
    <text evidence="2 14">Belongs to the peptidase C19 family.</text>
</comment>
<dbReference type="SMART" id="SM00290">
    <property type="entry name" value="ZnF_UBP"/>
    <property type="match status" value="1"/>
</dbReference>
<dbReference type="Gene3D" id="3.30.40.10">
    <property type="entry name" value="Zinc/RING finger domain, C3HC4 (zinc finger)"/>
    <property type="match status" value="2"/>
</dbReference>
<dbReference type="GO" id="GO:0004843">
    <property type="term" value="F:cysteine-type deubiquitinase activity"/>
    <property type="evidence" value="ECO:0007669"/>
    <property type="project" value="UniProtKB-UniRule"/>
</dbReference>
<dbReference type="GO" id="GO:0008270">
    <property type="term" value="F:zinc ion binding"/>
    <property type="evidence" value="ECO:0007669"/>
    <property type="project" value="UniProtKB-KW"/>
</dbReference>
<feature type="active site" description="Proton acceptor" evidence="11">
    <location>
        <position position="851"/>
    </location>
</feature>
<dbReference type="PIRSF" id="PIRSF016308">
    <property type="entry name" value="UBP"/>
    <property type="match status" value="1"/>
</dbReference>
<dbReference type="SMART" id="SM00165">
    <property type="entry name" value="UBA"/>
    <property type="match status" value="2"/>
</dbReference>
<feature type="active site" description="Nucleophile" evidence="11">
    <location>
        <position position="341"/>
    </location>
</feature>
<protein>
    <recommendedName>
        <fullName evidence="14">Ubiquitin carboxyl-terminal hydrolase</fullName>
        <ecNumber evidence="14">3.4.19.12</ecNumber>
    </recommendedName>
</protein>
<feature type="domain" description="USP" evidence="16">
    <location>
        <begin position="332"/>
        <end position="910"/>
    </location>
</feature>
<evidence type="ECO:0000256" key="12">
    <source>
        <dbReference type="PIRSR" id="PIRSR016308-3"/>
    </source>
</evidence>
<evidence type="ECO:0000256" key="10">
    <source>
        <dbReference type="ARBA" id="ARBA00022833"/>
    </source>
</evidence>
<feature type="domain" description="UBA" evidence="15">
    <location>
        <begin position="681"/>
        <end position="722"/>
    </location>
</feature>
<keyword evidence="10 12" id="KW-0862">Zinc</keyword>
<dbReference type="Gene3D" id="1.10.8.10">
    <property type="entry name" value="DNA helicase RuvA subunit, C-terminal domain"/>
    <property type="match status" value="2"/>
</dbReference>
<evidence type="ECO:0000256" key="11">
    <source>
        <dbReference type="PIRSR" id="PIRSR016308-1"/>
    </source>
</evidence>
<keyword evidence="9 14" id="KW-0788">Thiol protease</keyword>
<dbReference type="Pfam" id="PF17807">
    <property type="entry name" value="zf-UBP_var"/>
    <property type="match status" value="1"/>
</dbReference>
<dbReference type="InterPro" id="IPR001607">
    <property type="entry name" value="Znf_UBP"/>
</dbReference>
<dbReference type="PROSITE" id="PS00973">
    <property type="entry name" value="USP_2"/>
    <property type="match status" value="1"/>
</dbReference>
<feature type="binding site" evidence="12">
    <location>
        <position position="205"/>
    </location>
    <ligand>
        <name>Zn(2+)</name>
        <dbReference type="ChEBI" id="CHEBI:29105"/>
    </ligand>
</feature>
<evidence type="ECO:0000259" key="15">
    <source>
        <dbReference type="PROSITE" id="PS50030"/>
    </source>
</evidence>
<evidence type="ECO:0000259" key="17">
    <source>
        <dbReference type="PROSITE" id="PS50271"/>
    </source>
</evidence>
<feature type="domain" description="UBP-type" evidence="17">
    <location>
        <begin position="181"/>
        <end position="289"/>
    </location>
</feature>
<dbReference type="PROSITE" id="PS50271">
    <property type="entry name" value="ZF_UBP"/>
    <property type="match status" value="1"/>
</dbReference>
<dbReference type="SUPFAM" id="SSF57850">
    <property type="entry name" value="RING/U-box"/>
    <property type="match status" value="1"/>
</dbReference>
<evidence type="ECO:0000256" key="8">
    <source>
        <dbReference type="ARBA" id="ARBA00022801"/>
    </source>
</evidence>
<dbReference type="Pfam" id="PF00627">
    <property type="entry name" value="UBA"/>
    <property type="match status" value="2"/>
</dbReference>
<feature type="domain" description="UBA" evidence="15">
    <location>
        <begin position="748"/>
        <end position="788"/>
    </location>
</feature>
<evidence type="ECO:0000256" key="14">
    <source>
        <dbReference type="RuleBase" id="RU366025"/>
    </source>
</evidence>
<dbReference type="Pfam" id="PF02148">
    <property type="entry name" value="zf-UBP"/>
    <property type="match status" value="1"/>
</dbReference>
<evidence type="ECO:0000256" key="2">
    <source>
        <dbReference type="ARBA" id="ARBA00009085"/>
    </source>
</evidence>
<reference evidence="18" key="1">
    <citation type="submission" date="2016-01" db="EMBL/GenBank/DDBJ databases">
        <title>Reference transcriptome for the parasite Schistocephalus solidus: insights into the molecular evolution of parasitism.</title>
        <authorList>
            <person name="Hebert F.O."/>
            <person name="Grambauer S."/>
            <person name="Barber I."/>
            <person name="Landry C.R."/>
            <person name="Aubin-Horth N."/>
        </authorList>
    </citation>
    <scope>NUCLEOTIDE SEQUENCE</scope>
</reference>
<keyword evidence="6 13" id="KW-0863">Zinc-finger</keyword>
<dbReference type="SUPFAM" id="SSF54001">
    <property type="entry name" value="Cysteine proteinases"/>
    <property type="match status" value="1"/>
</dbReference>